<dbReference type="PANTHER" id="PTHR47851">
    <property type="entry name" value="OS06G0588700 PROTEIN-RELATED"/>
    <property type="match status" value="1"/>
</dbReference>
<accession>A0AAV5FXY8</accession>
<feature type="compositionally biased region" description="Polar residues" evidence="1">
    <location>
        <begin position="82"/>
        <end position="94"/>
    </location>
</feature>
<evidence type="ECO:0000313" key="3">
    <source>
        <dbReference type="Proteomes" id="UP001054889"/>
    </source>
</evidence>
<name>A0AAV5FXY8_ELECO</name>
<dbReference type="EMBL" id="BQKI01000098">
    <property type="protein sequence ID" value="GJN39668.1"/>
    <property type="molecule type" value="Genomic_DNA"/>
</dbReference>
<evidence type="ECO:0000313" key="2">
    <source>
        <dbReference type="EMBL" id="GJN39668.1"/>
    </source>
</evidence>
<proteinExistence type="predicted"/>
<sequence length="195" mass="21738">MDEEWWKKARADIPGCGKFKKMGLQNSDKLEKCFADITNIGVDHWSPHMANPANTGGTEPNATEPEQRDRDTQDDEVGGNYVDTSQFEQESPVNPNGKRPPTRVDDKGKKPKTGTAALIQEAVSSIATSANSYASSKEGKYSITEVMEHVVSCGAEVDSNEHFIATELFVKKEQREMFMTLPSESRKEVQCQVWH</sequence>
<dbReference type="PANTHER" id="PTHR47851:SF1">
    <property type="entry name" value="OS06G0588700 PROTEIN"/>
    <property type="match status" value="1"/>
</dbReference>
<comment type="caution">
    <text evidence="2">The sequence shown here is derived from an EMBL/GenBank/DDBJ whole genome shotgun (WGS) entry which is preliminary data.</text>
</comment>
<feature type="compositionally biased region" description="Polar residues" evidence="1">
    <location>
        <begin position="52"/>
        <end position="61"/>
    </location>
</feature>
<dbReference type="Proteomes" id="UP001054889">
    <property type="component" value="Unassembled WGS sequence"/>
</dbReference>
<keyword evidence="3" id="KW-1185">Reference proteome</keyword>
<dbReference type="AlphaFoldDB" id="A0AAV5FXY8"/>
<reference evidence="2" key="2">
    <citation type="submission" date="2021-12" db="EMBL/GenBank/DDBJ databases">
        <title>Resequencing data analysis of finger millet.</title>
        <authorList>
            <person name="Hatakeyama M."/>
            <person name="Aluri S."/>
            <person name="Balachadran M.T."/>
            <person name="Sivarajan S.R."/>
            <person name="Poveda L."/>
            <person name="Shimizu-Inatsugi R."/>
            <person name="Schlapbach R."/>
            <person name="Sreeman S.M."/>
            <person name="Shimizu K.K."/>
        </authorList>
    </citation>
    <scope>NUCLEOTIDE SEQUENCE</scope>
</reference>
<protein>
    <submittedName>
        <fullName evidence="2">Uncharacterized protein</fullName>
    </submittedName>
</protein>
<evidence type="ECO:0000256" key="1">
    <source>
        <dbReference type="SAM" id="MobiDB-lite"/>
    </source>
</evidence>
<reference evidence="2" key="1">
    <citation type="journal article" date="2018" name="DNA Res.">
        <title>Multiple hybrid de novo genome assembly of finger millet, an orphan allotetraploid crop.</title>
        <authorList>
            <person name="Hatakeyama M."/>
            <person name="Aluri S."/>
            <person name="Balachadran M.T."/>
            <person name="Sivarajan S.R."/>
            <person name="Patrignani A."/>
            <person name="Gruter S."/>
            <person name="Poveda L."/>
            <person name="Shimizu-Inatsugi R."/>
            <person name="Baeten J."/>
            <person name="Francoijs K.J."/>
            <person name="Nataraja K.N."/>
            <person name="Reddy Y.A.N."/>
            <person name="Phadnis S."/>
            <person name="Ravikumar R.L."/>
            <person name="Schlapbach R."/>
            <person name="Sreeman S.M."/>
            <person name="Shimizu K.K."/>
        </authorList>
    </citation>
    <scope>NUCLEOTIDE SEQUENCE</scope>
</reference>
<gene>
    <name evidence="2" type="primary">gb28801</name>
    <name evidence="2" type="ORF">PR202_gb28801</name>
</gene>
<organism evidence="2 3">
    <name type="scientific">Eleusine coracana subsp. coracana</name>
    <dbReference type="NCBI Taxonomy" id="191504"/>
    <lineage>
        <taxon>Eukaryota</taxon>
        <taxon>Viridiplantae</taxon>
        <taxon>Streptophyta</taxon>
        <taxon>Embryophyta</taxon>
        <taxon>Tracheophyta</taxon>
        <taxon>Spermatophyta</taxon>
        <taxon>Magnoliopsida</taxon>
        <taxon>Liliopsida</taxon>
        <taxon>Poales</taxon>
        <taxon>Poaceae</taxon>
        <taxon>PACMAD clade</taxon>
        <taxon>Chloridoideae</taxon>
        <taxon>Cynodonteae</taxon>
        <taxon>Eleusininae</taxon>
        <taxon>Eleusine</taxon>
    </lineage>
</organism>
<feature type="region of interest" description="Disordered" evidence="1">
    <location>
        <begin position="43"/>
        <end position="112"/>
    </location>
</feature>